<evidence type="ECO:0000256" key="6">
    <source>
        <dbReference type="ARBA" id="ARBA00023316"/>
    </source>
</evidence>
<evidence type="ECO:0000256" key="5">
    <source>
        <dbReference type="ARBA" id="ARBA00023239"/>
    </source>
</evidence>
<evidence type="ECO:0000313" key="9">
    <source>
        <dbReference type="Proteomes" id="UP000229176"/>
    </source>
</evidence>
<dbReference type="PANTHER" id="PTHR30518">
    <property type="entry name" value="ENDOLYTIC MUREIN TRANSGLYCOSYLASE"/>
    <property type="match status" value="1"/>
</dbReference>
<keyword evidence="3 7" id="KW-1133">Transmembrane helix</keyword>
<evidence type="ECO:0000256" key="2">
    <source>
        <dbReference type="ARBA" id="ARBA00022692"/>
    </source>
</evidence>
<name>A0A2H0CGT3_9BACT</name>
<evidence type="ECO:0000256" key="3">
    <source>
        <dbReference type="ARBA" id="ARBA00022989"/>
    </source>
</evidence>
<gene>
    <name evidence="8" type="ORF">COW91_00945</name>
</gene>
<dbReference type="GO" id="GO:0016829">
    <property type="term" value="F:lyase activity"/>
    <property type="evidence" value="ECO:0007669"/>
    <property type="project" value="UniProtKB-KW"/>
</dbReference>
<dbReference type="PANTHER" id="PTHR30518:SF2">
    <property type="entry name" value="ENDOLYTIC MUREIN TRANSGLYCOSYLASE"/>
    <property type="match status" value="1"/>
</dbReference>
<dbReference type="EMBL" id="PCTI01000011">
    <property type="protein sequence ID" value="PIP69126.1"/>
    <property type="molecule type" value="Genomic_DNA"/>
</dbReference>
<sequence>MLNLSPTSNKFGQKLSKLNKIEFFEKKFFSFLFGAIIFLVFFNFLFFSPPSDFLVGTIINIEEGSSLRSISKDLKMNNIIRSRVTFETFVIIFGGEKYIASGDYLFENKASVFEVARRVSTGERHLAPVKVTIPEGFNVSDISKVFVLKLPNFNEETFLLEAGVKEGYLFPDTYFFFTTDNEKDVLSVMSNNYERKILPLRSKIISIGKTENEIITMASLIEEESKGDIDRKLISGILWKRLSIGMPLQVDAEPSTYKTKGLPKYPISNPGIKSIEAAIYPEISNYLYYLHDKEGNIHFAKTFVEHKINKLKYLK</sequence>
<keyword evidence="4 7" id="KW-0472">Membrane</keyword>
<dbReference type="InterPro" id="IPR003770">
    <property type="entry name" value="MLTG-like"/>
</dbReference>
<dbReference type="Proteomes" id="UP000229176">
    <property type="component" value="Unassembled WGS sequence"/>
</dbReference>
<dbReference type="Pfam" id="PF02618">
    <property type="entry name" value="YceG"/>
    <property type="match status" value="2"/>
</dbReference>
<evidence type="ECO:0000256" key="1">
    <source>
        <dbReference type="ARBA" id="ARBA00022475"/>
    </source>
</evidence>
<protein>
    <recommendedName>
        <fullName evidence="10">Peptidoglycan polymerization terminase</fullName>
    </recommendedName>
</protein>
<accession>A0A2H0CGT3</accession>
<keyword evidence="6" id="KW-0961">Cell wall biogenesis/degradation</keyword>
<keyword evidence="1" id="KW-1003">Cell membrane</keyword>
<reference evidence="8 9" key="1">
    <citation type="submission" date="2017-09" db="EMBL/GenBank/DDBJ databases">
        <title>Depth-based differentiation of microbial function through sediment-hosted aquifers and enrichment of novel symbionts in the deep terrestrial subsurface.</title>
        <authorList>
            <person name="Probst A.J."/>
            <person name="Ladd B."/>
            <person name="Jarett J.K."/>
            <person name="Geller-Mcgrath D.E."/>
            <person name="Sieber C.M."/>
            <person name="Emerson J.B."/>
            <person name="Anantharaman K."/>
            <person name="Thomas B.C."/>
            <person name="Malmstrom R."/>
            <person name="Stieglmeier M."/>
            <person name="Klingl A."/>
            <person name="Woyke T."/>
            <person name="Ryan C.M."/>
            <person name="Banfield J.F."/>
        </authorList>
    </citation>
    <scope>NUCLEOTIDE SEQUENCE [LARGE SCALE GENOMIC DNA]</scope>
    <source>
        <strain evidence="8">CG22_combo_CG10-13_8_21_14_all_32_8</strain>
    </source>
</reference>
<dbReference type="AlphaFoldDB" id="A0A2H0CGT3"/>
<organism evidence="8 9">
    <name type="scientific">Candidatus Nomurabacteria bacterium CG22_combo_CG10-13_8_21_14_all_32_8</name>
    <dbReference type="NCBI Taxonomy" id="1974732"/>
    <lineage>
        <taxon>Bacteria</taxon>
        <taxon>Candidatus Nomuraibacteriota</taxon>
    </lineage>
</organism>
<keyword evidence="2 7" id="KW-0812">Transmembrane</keyword>
<dbReference type="GO" id="GO:0071555">
    <property type="term" value="P:cell wall organization"/>
    <property type="evidence" value="ECO:0007669"/>
    <property type="project" value="UniProtKB-KW"/>
</dbReference>
<evidence type="ECO:0000256" key="4">
    <source>
        <dbReference type="ARBA" id="ARBA00023136"/>
    </source>
</evidence>
<comment type="caution">
    <text evidence="8">The sequence shown here is derived from an EMBL/GenBank/DDBJ whole genome shotgun (WGS) entry which is preliminary data.</text>
</comment>
<feature type="transmembrane region" description="Helical" evidence="7">
    <location>
        <begin position="28"/>
        <end position="47"/>
    </location>
</feature>
<proteinExistence type="predicted"/>
<evidence type="ECO:0000256" key="7">
    <source>
        <dbReference type="SAM" id="Phobius"/>
    </source>
</evidence>
<evidence type="ECO:0000313" key="8">
    <source>
        <dbReference type="EMBL" id="PIP69126.1"/>
    </source>
</evidence>
<evidence type="ECO:0008006" key="10">
    <source>
        <dbReference type="Google" id="ProtNLM"/>
    </source>
</evidence>
<dbReference type="Gene3D" id="3.30.1490.480">
    <property type="entry name" value="Endolytic murein transglycosylase"/>
    <property type="match status" value="1"/>
</dbReference>
<keyword evidence="5" id="KW-0456">Lyase</keyword>